<dbReference type="RefSeq" id="WP_091460847.1">
    <property type="nucleotide sequence ID" value="NZ_FMHU01000002.1"/>
</dbReference>
<organism evidence="3 4">
    <name type="scientific">Micromonospora inyonensis</name>
    <dbReference type="NCBI Taxonomy" id="47866"/>
    <lineage>
        <taxon>Bacteria</taxon>
        <taxon>Bacillati</taxon>
        <taxon>Actinomycetota</taxon>
        <taxon>Actinomycetes</taxon>
        <taxon>Micromonosporales</taxon>
        <taxon>Micromonosporaceae</taxon>
        <taxon>Micromonospora</taxon>
    </lineage>
</organism>
<dbReference type="InterPro" id="IPR036291">
    <property type="entry name" value="NAD(P)-bd_dom_sf"/>
</dbReference>
<accession>A0A1C6S7A2</accession>
<dbReference type="Gene3D" id="3.40.50.720">
    <property type="entry name" value="NAD(P)-binding Rossmann-like Domain"/>
    <property type="match status" value="1"/>
</dbReference>
<keyword evidence="4" id="KW-1185">Reference proteome</keyword>
<dbReference type="GO" id="GO:0016491">
    <property type="term" value="F:oxidoreductase activity"/>
    <property type="evidence" value="ECO:0007669"/>
    <property type="project" value="UniProtKB-KW"/>
</dbReference>
<dbReference type="CDD" id="cd05233">
    <property type="entry name" value="SDR_c"/>
    <property type="match status" value="1"/>
</dbReference>
<dbReference type="Proteomes" id="UP000198906">
    <property type="component" value="Unassembled WGS sequence"/>
</dbReference>
<sequence length="274" mass="28577">MRLREKVVVVTGAARGIGRATALACASEGADVVLLDVAADIDGCPYPLGTPDQLAMTAKRCAEHAVTVTSHAVDVRDGAAASAAIDETLDRFGRVDVLVNNAGLAAPAGVPVHEVSEEQWRLILDVDLDGAWRMLRLTVPSMLRTGRGSVVNIASTAGLVGYRSFAAYVTAKHALVGLTKAAALDLAPHGVRVNAVCPGSVRDDPALDGRMLAEIARALGLPVTEHERTFVADQPTNRLVRAEDVARACVWLGSDESTDVTGAAIPVDGGFTAR</sequence>
<dbReference type="PROSITE" id="PS00061">
    <property type="entry name" value="ADH_SHORT"/>
    <property type="match status" value="1"/>
</dbReference>
<keyword evidence="2" id="KW-0560">Oxidoreductase</keyword>
<comment type="similarity">
    <text evidence="1">Belongs to the short-chain dehydrogenases/reductases (SDR) family.</text>
</comment>
<dbReference type="PANTHER" id="PTHR24321">
    <property type="entry name" value="DEHYDROGENASES, SHORT CHAIN"/>
    <property type="match status" value="1"/>
</dbReference>
<dbReference type="PRINTS" id="PR00081">
    <property type="entry name" value="GDHRDH"/>
</dbReference>
<dbReference type="SUPFAM" id="SSF51735">
    <property type="entry name" value="NAD(P)-binding Rossmann-fold domains"/>
    <property type="match status" value="1"/>
</dbReference>
<dbReference type="InterPro" id="IPR002347">
    <property type="entry name" value="SDR_fam"/>
</dbReference>
<evidence type="ECO:0000256" key="2">
    <source>
        <dbReference type="ARBA" id="ARBA00023002"/>
    </source>
</evidence>
<reference evidence="4" key="1">
    <citation type="submission" date="2016-06" db="EMBL/GenBank/DDBJ databases">
        <authorList>
            <person name="Varghese N."/>
        </authorList>
    </citation>
    <scope>NUCLEOTIDE SEQUENCE [LARGE SCALE GENOMIC DNA]</scope>
    <source>
        <strain evidence="4">DSM 46123</strain>
    </source>
</reference>
<proteinExistence type="inferred from homology"/>
<dbReference type="Pfam" id="PF13561">
    <property type="entry name" value="adh_short_C2"/>
    <property type="match status" value="1"/>
</dbReference>
<protein>
    <submittedName>
        <fullName evidence="3">NAD(P)-dependent dehydrogenase, short-chain alcohol dehydrogenase family</fullName>
    </submittedName>
</protein>
<evidence type="ECO:0000313" key="4">
    <source>
        <dbReference type="Proteomes" id="UP000198906"/>
    </source>
</evidence>
<dbReference type="InterPro" id="IPR020904">
    <property type="entry name" value="Sc_DH/Rdtase_CS"/>
</dbReference>
<dbReference type="EMBL" id="FMHU01000002">
    <property type="protein sequence ID" value="SCL25326.1"/>
    <property type="molecule type" value="Genomic_DNA"/>
</dbReference>
<dbReference type="PRINTS" id="PR00080">
    <property type="entry name" value="SDRFAMILY"/>
</dbReference>
<evidence type="ECO:0000256" key="1">
    <source>
        <dbReference type="ARBA" id="ARBA00006484"/>
    </source>
</evidence>
<name>A0A1C6S7A2_9ACTN</name>
<gene>
    <name evidence="3" type="ORF">GA0074694_4189</name>
</gene>
<dbReference type="PANTHER" id="PTHR24321:SF8">
    <property type="entry name" value="ESTRADIOL 17-BETA-DEHYDROGENASE 8-RELATED"/>
    <property type="match status" value="1"/>
</dbReference>
<dbReference type="AlphaFoldDB" id="A0A1C6S7A2"/>
<dbReference type="STRING" id="47866.GA0074694_4189"/>
<evidence type="ECO:0000313" key="3">
    <source>
        <dbReference type="EMBL" id="SCL25326.1"/>
    </source>
</evidence>
<dbReference type="FunFam" id="3.40.50.720:FF:000084">
    <property type="entry name" value="Short-chain dehydrogenase reductase"/>
    <property type="match status" value="1"/>
</dbReference>